<comment type="caution">
    <text evidence="2">The sequence shown here is derived from an EMBL/GenBank/DDBJ whole genome shotgun (WGS) entry which is preliminary data.</text>
</comment>
<dbReference type="PROSITE" id="PS50931">
    <property type="entry name" value="HTH_LYSR"/>
    <property type="match status" value="1"/>
</dbReference>
<dbReference type="Pfam" id="PF00126">
    <property type="entry name" value="HTH_1"/>
    <property type="match status" value="1"/>
</dbReference>
<proteinExistence type="predicted"/>
<name>A0ABW9QZH5_9ACTN</name>
<gene>
    <name evidence="2" type="ORF">GHK86_21425</name>
</gene>
<protein>
    <submittedName>
        <fullName evidence="2">LysR family transcriptional regulator</fullName>
    </submittedName>
</protein>
<feature type="domain" description="HTH lysR-type" evidence="1">
    <location>
        <begin position="8"/>
        <end position="65"/>
    </location>
</feature>
<organism evidence="2 3">
    <name type="scientific">Acidiferrimicrobium australe</name>
    <dbReference type="NCBI Taxonomy" id="2664430"/>
    <lineage>
        <taxon>Bacteria</taxon>
        <taxon>Bacillati</taxon>
        <taxon>Actinomycetota</taxon>
        <taxon>Acidimicrobiia</taxon>
        <taxon>Acidimicrobiales</taxon>
        <taxon>Acidimicrobiaceae</taxon>
        <taxon>Acidiferrimicrobium</taxon>
    </lineage>
</organism>
<keyword evidence="3" id="KW-1185">Reference proteome</keyword>
<accession>A0ABW9QZH5</accession>
<dbReference type="InterPro" id="IPR000847">
    <property type="entry name" value="LysR_HTH_N"/>
</dbReference>
<dbReference type="PRINTS" id="PR00039">
    <property type="entry name" value="HTHLYSR"/>
</dbReference>
<dbReference type="InterPro" id="IPR036390">
    <property type="entry name" value="WH_DNA-bd_sf"/>
</dbReference>
<dbReference type="Gene3D" id="1.10.10.10">
    <property type="entry name" value="Winged helix-like DNA-binding domain superfamily/Winged helix DNA-binding domain"/>
    <property type="match status" value="1"/>
</dbReference>
<evidence type="ECO:0000313" key="2">
    <source>
        <dbReference type="EMBL" id="MST35279.1"/>
    </source>
</evidence>
<dbReference type="InterPro" id="IPR036388">
    <property type="entry name" value="WH-like_DNA-bd_sf"/>
</dbReference>
<dbReference type="PANTHER" id="PTHR30419:SF2">
    <property type="entry name" value="LYSR FAMILY TRANSCRIPTIONAL REGULATOR"/>
    <property type="match status" value="1"/>
</dbReference>
<evidence type="ECO:0000313" key="3">
    <source>
        <dbReference type="Proteomes" id="UP000437736"/>
    </source>
</evidence>
<evidence type="ECO:0000259" key="1">
    <source>
        <dbReference type="PROSITE" id="PS50931"/>
    </source>
</evidence>
<sequence>MPLPQPHPDLAGLDLLVSVGELGSITAAAEAHGVTQPAASMRLRSLERVLQVELLERSRTGARLTAAGAATAEWAAVV</sequence>
<dbReference type="Proteomes" id="UP000437736">
    <property type="component" value="Unassembled WGS sequence"/>
</dbReference>
<dbReference type="InterPro" id="IPR050950">
    <property type="entry name" value="HTH-type_LysR_regulators"/>
</dbReference>
<dbReference type="SUPFAM" id="SSF46785">
    <property type="entry name" value="Winged helix' DNA-binding domain"/>
    <property type="match status" value="1"/>
</dbReference>
<feature type="non-terminal residue" evidence="2">
    <location>
        <position position="78"/>
    </location>
</feature>
<reference evidence="2 3" key="1">
    <citation type="submission" date="2019-11" db="EMBL/GenBank/DDBJ databases">
        <title>Acidiferrimicrobium australis gen. nov., sp. nov., an acidophilic and obligately heterotrophic, member of the Actinobacteria that catalyses dissimilatory oxido- reduction of iron isolated from metal-rich acidic water in Chile.</title>
        <authorList>
            <person name="Gonzalez D."/>
            <person name="Huber K."/>
            <person name="Hedrich S."/>
            <person name="Rojas-Villalobos C."/>
            <person name="Quatrini R."/>
            <person name="Dinamarca M.A."/>
            <person name="Schwarz A."/>
            <person name="Canales C."/>
            <person name="Nancucheo I."/>
        </authorList>
    </citation>
    <scope>NUCLEOTIDE SEQUENCE [LARGE SCALE GENOMIC DNA]</scope>
    <source>
        <strain evidence="2 3">USS-CCA1</strain>
    </source>
</reference>
<dbReference type="EMBL" id="WJHE01001577">
    <property type="protein sequence ID" value="MST35279.1"/>
    <property type="molecule type" value="Genomic_DNA"/>
</dbReference>
<dbReference type="PANTHER" id="PTHR30419">
    <property type="entry name" value="HTH-TYPE TRANSCRIPTIONAL REGULATOR YBHD"/>
    <property type="match status" value="1"/>
</dbReference>